<evidence type="ECO:0000259" key="1">
    <source>
        <dbReference type="Pfam" id="PF13439"/>
    </source>
</evidence>
<dbReference type="PANTHER" id="PTHR45947:SF3">
    <property type="entry name" value="SULFOQUINOVOSYL TRANSFERASE SQD2"/>
    <property type="match status" value="1"/>
</dbReference>
<reference evidence="2 3" key="1">
    <citation type="submission" date="2014-08" db="EMBL/GenBank/DDBJ databases">
        <title>Comparative genomics of the Paenibacillus odorifer group.</title>
        <authorList>
            <person name="den Bakker H.C."/>
            <person name="Tsai Y.-C."/>
            <person name="Martin N."/>
            <person name="Korlach J."/>
            <person name="Wiedmann M."/>
        </authorList>
    </citation>
    <scope>NUCLEOTIDE SEQUENCE [LARGE SCALE GENOMIC DNA]</scope>
    <source>
        <strain evidence="2 3">DSM 1735</strain>
    </source>
</reference>
<dbReference type="SUPFAM" id="SSF53756">
    <property type="entry name" value="UDP-Glycosyltransferase/glycogen phosphorylase"/>
    <property type="match status" value="1"/>
</dbReference>
<dbReference type="InterPro" id="IPR050194">
    <property type="entry name" value="Glycosyltransferase_grp1"/>
</dbReference>
<dbReference type="AlphaFoldDB" id="A0A089ITE6"/>
<evidence type="ECO:0000313" key="3">
    <source>
        <dbReference type="Proteomes" id="UP000029409"/>
    </source>
</evidence>
<accession>A0A089ITE6</accession>
<gene>
    <name evidence="2" type="ORF">PDUR_10335</name>
</gene>
<dbReference type="EMBL" id="CP009288">
    <property type="protein sequence ID" value="AIQ12274.1"/>
    <property type="molecule type" value="Genomic_DNA"/>
</dbReference>
<proteinExistence type="predicted"/>
<dbReference type="PANTHER" id="PTHR45947">
    <property type="entry name" value="SULFOQUINOVOSYL TRANSFERASE SQD2"/>
    <property type="match status" value="1"/>
</dbReference>
<evidence type="ECO:0000313" key="2">
    <source>
        <dbReference type="EMBL" id="AIQ12274.1"/>
    </source>
</evidence>
<dbReference type="Pfam" id="PF13692">
    <property type="entry name" value="Glyco_trans_1_4"/>
    <property type="match status" value="1"/>
</dbReference>
<dbReference type="Proteomes" id="UP000029409">
    <property type="component" value="Chromosome"/>
</dbReference>
<dbReference type="eggNOG" id="COG0438">
    <property type="taxonomic scope" value="Bacteria"/>
</dbReference>
<name>A0A089ITE6_PAEDU</name>
<sequence length="384" mass="43319">MRIAFFTDTFYPQINGVSNTLMYLSQYLTRCGIEHMFFAPDYETDEPEASGVPVVRFKGFAPHIYPDCRLAFPPSPKVLEQLSDFGPDVVHIVTELGIGWSGLRAARALNIPIIMSYHTSFDKYLQFYHMQYLNKALWAYMRWFHSFALVNLAPSRSTLQDLTRHGIQNLALWPRGIDLERFNPGNYSSELREKLGGTEEVVFLYVGRIAAEKGLPTLADSITQVNQRYGERVKWVFTGEGPYLQELIAKRIPNSIFTGSRRGEELAAIYASADVFVFPSGTETFGNVLLEAMASGLPVICTDSGGVTDFTENHKNALVCKYGSVPELTKAIVKMLNPHNRQILSEKALETAKSRSWDTVFEGLMLQYHYTAHPEIYTGRKVIG</sequence>
<dbReference type="KEGG" id="pdu:PDUR_10335"/>
<feature type="domain" description="Glycosyltransferase subfamily 4-like N-terminal" evidence="1">
    <location>
        <begin position="14"/>
        <end position="181"/>
    </location>
</feature>
<dbReference type="Gene3D" id="3.40.50.2000">
    <property type="entry name" value="Glycogen Phosphorylase B"/>
    <property type="match status" value="2"/>
</dbReference>
<dbReference type="CDD" id="cd03814">
    <property type="entry name" value="GT4-like"/>
    <property type="match status" value="1"/>
</dbReference>
<dbReference type="STRING" id="44251.PDUR_10335"/>
<organism evidence="2 3">
    <name type="scientific">Paenibacillus durus</name>
    <name type="common">Paenibacillus azotofixans</name>
    <dbReference type="NCBI Taxonomy" id="44251"/>
    <lineage>
        <taxon>Bacteria</taxon>
        <taxon>Bacillati</taxon>
        <taxon>Bacillota</taxon>
        <taxon>Bacilli</taxon>
        <taxon>Bacillales</taxon>
        <taxon>Paenibacillaceae</taxon>
        <taxon>Paenibacillus</taxon>
    </lineage>
</organism>
<dbReference type="GO" id="GO:0016758">
    <property type="term" value="F:hexosyltransferase activity"/>
    <property type="evidence" value="ECO:0007669"/>
    <property type="project" value="TreeGrafter"/>
</dbReference>
<dbReference type="RefSeq" id="WP_042206136.1">
    <property type="nucleotide sequence ID" value="NZ_CP009288.1"/>
</dbReference>
<dbReference type="InterPro" id="IPR028098">
    <property type="entry name" value="Glyco_trans_4-like_N"/>
</dbReference>
<keyword evidence="3" id="KW-1185">Reference proteome</keyword>
<dbReference type="Pfam" id="PF13439">
    <property type="entry name" value="Glyco_transf_4"/>
    <property type="match status" value="1"/>
</dbReference>
<protein>
    <recommendedName>
        <fullName evidence="1">Glycosyltransferase subfamily 4-like N-terminal domain-containing protein</fullName>
    </recommendedName>
</protein>